<evidence type="ECO:0000313" key="8">
    <source>
        <dbReference type="Proteomes" id="UP000295757"/>
    </source>
</evidence>
<protein>
    <recommendedName>
        <fullName evidence="6">Ribosomal RNA small subunit methyltransferase G</fullName>
        <ecNumber evidence="6">2.1.1.-</ecNumber>
    </recommendedName>
    <alternativeName>
        <fullName evidence="6">16S rRNA 7-methylguanosine methyltransferase</fullName>
        <shortName evidence="6">16S rRNA m7G methyltransferase</shortName>
    </alternativeName>
</protein>
<evidence type="ECO:0000256" key="5">
    <source>
        <dbReference type="ARBA" id="ARBA00022691"/>
    </source>
</evidence>
<comment type="caution">
    <text evidence="7">The sequence shown here is derived from an EMBL/GenBank/DDBJ whole genome shotgun (WGS) entry which is preliminary data.</text>
</comment>
<sequence length="231" mass="26778">MNSKKQIVEQLCKQNNWNFEKLCQYVELIEEKNKIMNLTGFSGDALWEEGILESLEFMHKAIGGRQISKVLDIGAGVGFPSVPFFITNPIFNLDIFEPIQKRCDFLNLVINELKLKNIKIYKKRIEDFKQKNIYDLVTARAVMDVQSMLLAGFHVVGLNSEMVLLKSKNVYNELKNAAFALSKLKIEINIEDLNPNYKTRDNKVLRIKKLRSCPADFPYTWKEILKLKQKS</sequence>
<evidence type="ECO:0000256" key="2">
    <source>
        <dbReference type="ARBA" id="ARBA00022552"/>
    </source>
</evidence>
<feature type="binding site" evidence="6">
    <location>
        <begin position="125"/>
        <end position="126"/>
    </location>
    <ligand>
        <name>S-adenosyl-L-methionine</name>
        <dbReference type="ChEBI" id="CHEBI:59789"/>
    </ligand>
</feature>
<feature type="binding site" evidence="6">
    <location>
        <position position="74"/>
    </location>
    <ligand>
        <name>S-adenosyl-L-methionine</name>
        <dbReference type="ChEBI" id="CHEBI:59789"/>
    </ligand>
</feature>
<evidence type="ECO:0000256" key="1">
    <source>
        <dbReference type="ARBA" id="ARBA00022490"/>
    </source>
</evidence>
<dbReference type="PANTHER" id="PTHR31760:SF0">
    <property type="entry name" value="S-ADENOSYL-L-METHIONINE-DEPENDENT METHYLTRANSFERASES SUPERFAMILY PROTEIN"/>
    <property type="match status" value="1"/>
</dbReference>
<dbReference type="SUPFAM" id="SSF53335">
    <property type="entry name" value="S-adenosyl-L-methionine-dependent methyltransferases"/>
    <property type="match status" value="1"/>
</dbReference>
<dbReference type="Proteomes" id="UP000295757">
    <property type="component" value="Unassembled WGS sequence"/>
</dbReference>
<dbReference type="InterPro" id="IPR003682">
    <property type="entry name" value="rRNA_ssu_MeTfrase_G"/>
</dbReference>
<keyword evidence="8" id="KW-1185">Reference proteome</keyword>
<comment type="caution">
    <text evidence="6">Lacks conserved residue(s) required for the propagation of feature annotation.</text>
</comment>
<evidence type="ECO:0000256" key="3">
    <source>
        <dbReference type="ARBA" id="ARBA00022603"/>
    </source>
</evidence>
<dbReference type="GO" id="GO:0070043">
    <property type="term" value="F:rRNA (guanine-N7-)-methyltransferase activity"/>
    <property type="evidence" value="ECO:0007669"/>
    <property type="project" value="UniProtKB-UniRule"/>
</dbReference>
<dbReference type="EMBL" id="SOCN01000001">
    <property type="protein sequence ID" value="TDV24334.1"/>
    <property type="molecule type" value="Genomic_DNA"/>
</dbReference>
<reference evidence="7 8" key="1">
    <citation type="submission" date="2019-03" db="EMBL/GenBank/DDBJ databases">
        <title>Genomic Encyclopedia of Archaeal and Bacterial Type Strains, Phase II (KMG-II): from individual species to whole genera.</title>
        <authorList>
            <person name="Goeker M."/>
        </authorList>
    </citation>
    <scope>NUCLEOTIDE SEQUENCE [LARGE SCALE GENOMIC DNA]</scope>
    <source>
        <strain evidence="7 8">ATCC 35214</strain>
    </source>
</reference>
<comment type="subcellular location">
    <subcellularLocation>
        <location evidence="6">Cytoplasm</location>
    </subcellularLocation>
</comment>
<dbReference type="GO" id="GO:0005829">
    <property type="term" value="C:cytosol"/>
    <property type="evidence" value="ECO:0007669"/>
    <property type="project" value="TreeGrafter"/>
</dbReference>
<accession>A0A4R7UF83</accession>
<evidence type="ECO:0000313" key="7">
    <source>
        <dbReference type="EMBL" id="TDV24334.1"/>
    </source>
</evidence>
<dbReference type="InterPro" id="IPR029063">
    <property type="entry name" value="SAM-dependent_MTases_sf"/>
</dbReference>
<dbReference type="Pfam" id="PF02527">
    <property type="entry name" value="GidB"/>
    <property type="match status" value="1"/>
</dbReference>
<keyword evidence="4 6" id="KW-0808">Transferase</keyword>
<dbReference type="RefSeq" id="WP_208317575.1">
    <property type="nucleotide sequence ID" value="NZ_SOCN01000001.1"/>
</dbReference>
<gene>
    <name evidence="6" type="primary">rsmG</name>
    <name evidence="7" type="ORF">BCF59_0294</name>
</gene>
<dbReference type="PANTHER" id="PTHR31760">
    <property type="entry name" value="S-ADENOSYL-L-METHIONINE-DEPENDENT METHYLTRANSFERASES SUPERFAMILY PROTEIN"/>
    <property type="match status" value="1"/>
</dbReference>
<comment type="similarity">
    <text evidence="6">Belongs to the methyltransferase superfamily. RNA methyltransferase RsmG family.</text>
</comment>
<dbReference type="HAMAP" id="MF_00074">
    <property type="entry name" value="16SrRNA_methyltr_G"/>
    <property type="match status" value="1"/>
</dbReference>
<keyword evidence="3 6" id="KW-0489">Methyltransferase</keyword>
<keyword evidence="2 6" id="KW-0698">rRNA processing</keyword>
<dbReference type="AlphaFoldDB" id="A0A4R7UF83"/>
<dbReference type="Gene3D" id="3.40.50.150">
    <property type="entry name" value="Vaccinia Virus protein VP39"/>
    <property type="match status" value="1"/>
</dbReference>
<organism evidence="7 8">
    <name type="scientific">Mycoplasmopsis mustelae</name>
    <dbReference type="NCBI Taxonomy" id="171289"/>
    <lineage>
        <taxon>Bacteria</taxon>
        <taxon>Bacillati</taxon>
        <taxon>Mycoplasmatota</taxon>
        <taxon>Mycoplasmoidales</taxon>
        <taxon>Metamycoplasmataceae</taxon>
        <taxon>Mycoplasmopsis</taxon>
    </lineage>
</organism>
<dbReference type="NCBIfam" id="TIGR00138">
    <property type="entry name" value="rsmG_gidB"/>
    <property type="match status" value="1"/>
</dbReference>
<feature type="binding site" evidence="6">
    <location>
        <position position="140"/>
    </location>
    <ligand>
        <name>S-adenosyl-L-methionine</name>
        <dbReference type="ChEBI" id="CHEBI:59789"/>
    </ligand>
</feature>
<evidence type="ECO:0000256" key="4">
    <source>
        <dbReference type="ARBA" id="ARBA00022679"/>
    </source>
</evidence>
<dbReference type="EC" id="2.1.1.-" evidence="6"/>
<evidence type="ECO:0000256" key="6">
    <source>
        <dbReference type="HAMAP-Rule" id="MF_00074"/>
    </source>
</evidence>
<comment type="function">
    <text evidence="6">Specifically methylates the N7 position of a guanine in 16S rRNA.</text>
</comment>
<proteinExistence type="inferred from homology"/>
<name>A0A4R7UF83_9BACT</name>
<dbReference type="PIRSF" id="PIRSF003078">
    <property type="entry name" value="GidB"/>
    <property type="match status" value="1"/>
</dbReference>
<keyword evidence="1 6" id="KW-0963">Cytoplasm</keyword>
<keyword evidence="5 6" id="KW-0949">S-adenosyl-L-methionine</keyword>
<feature type="binding site" evidence="6">
    <location>
        <position position="79"/>
    </location>
    <ligand>
        <name>S-adenosyl-L-methionine</name>
        <dbReference type="ChEBI" id="CHEBI:59789"/>
    </ligand>
</feature>